<sequence>MVRLFGQTWYCFCREGLSWLSDSSSPQLTDHTRLKDRVQQGLQVFKQLIQKGNFSFDLNEEYRLHVAKHIKSPSPQGMRNLGQSCTKEIVTDAGSEFSRSYDLKGICSSSV</sequence>
<protein>
    <submittedName>
        <fullName evidence="1">Uncharacterized protein</fullName>
    </submittedName>
</protein>
<evidence type="ECO:0000313" key="1">
    <source>
        <dbReference type="EMBL" id="KAG7046740.1"/>
    </source>
</evidence>
<reference evidence="1" key="1">
    <citation type="submission" date="2021-05" db="EMBL/GenBank/DDBJ databases">
        <title>Comparative genomics of three Colletotrichum scovillei strains and genetic complementation revealed genes involved fungal growth and virulence on chili pepper.</title>
        <authorList>
            <person name="Hsieh D.-K."/>
            <person name="Chuang S.-C."/>
            <person name="Chen C.-Y."/>
            <person name="Chao Y.-T."/>
            <person name="Lu M.-Y.J."/>
            <person name="Lee M.-H."/>
            <person name="Shih M.-C."/>
        </authorList>
    </citation>
    <scope>NUCLEOTIDE SEQUENCE</scope>
    <source>
        <strain evidence="1">Coll-153</strain>
    </source>
</reference>
<dbReference type="Proteomes" id="UP000699042">
    <property type="component" value="Unassembled WGS sequence"/>
</dbReference>
<dbReference type="EMBL" id="JAESDN010000008">
    <property type="protein sequence ID" value="KAG7046740.1"/>
    <property type="molecule type" value="Genomic_DNA"/>
</dbReference>
<keyword evidence="2" id="KW-1185">Reference proteome</keyword>
<gene>
    <name evidence="1" type="ORF">JMJ77_014963</name>
</gene>
<comment type="caution">
    <text evidence="1">The sequence shown here is derived from an EMBL/GenBank/DDBJ whole genome shotgun (WGS) entry which is preliminary data.</text>
</comment>
<accession>A0A9P7QZM5</accession>
<evidence type="ECO:0000313" key="2">
    <source>
        <dbReference type="Proteomes" id="UP000699042"/>
    </source>
</evidence>
<proteinExistence type="predicted"/>
<dbReference type="AlphaFoldDB" id="A0A9P7QZM5"/>
<organism evidence="1 2">
    <name type="scientific">Colletotrichum scovillei</name>
    <dbReference type="NCBI Taxonomy" id="1209932"/>
    <lineage>
        <taxon>Eukaryota</taxon>
        <taxon>Fungi</taxon>
        <taxon>Dikarya</taxon>
        <taxon>Ascomycota</taxon>
        <taxon>Pezizomycotina</taxon>
        <taxon>Sordariomycetes</taxon>
        <taxon>Hypocreomycetidae</taxon>
        <taxon>Glomerellales</taxon>
        <taxon>Glomerellaceae</taxon>
        <taxon>Colletotrichum</taxon>
        <taxon>Colletotrichum acutatum species complex</taxon>
    </lineage>
</organism>
<name>A0A9P7QZM5_9PEZI</name>